<organism evidence="3 4">
    <name type="scientific">Aspergillus ellipticus CBS 707.79</name>
    <dbReference type="NCBI Taxonomy" id="1448320"/>
    <lineage>
        <taxon>Eukaryota</taxon>
        <taxon>Fungi</taxon>
        <taxon>Dikarya</taxon>
        <taxon>Ascomycota</taxon>
        <taxon>Pezizomycotina</taxon>
        <taxon>Eurotiomycetes</taxon>
        <taxon>Eurotiomycetidae</taxon>
        <taxon>Eurotiales</taxon>
        <taxon>Aspergillaceae</taxon>
        <taxon>Aspergillus</taxon>
        <taxon>Aspergillus subgen. Circumdati</taxon>
    </lineage>
</organism>
<feature type="region of interest" description="Disordered" evidence="1">
    <location>
        <begin position="418"/>
        <end position="441"/>
    </location>
</feature>
<protein>
    <recommendedName>
        <fullName evidence="2">F-box domain-containing protein</fullName>
    </recommendedName>
</protein>
<reference evidence="3 4" key="1">
    <citation type="submission" date="2018-02" db="EMBL/GenBank/DDBJ databases">
        <title>The genomes of Aspergillus section Nigri reveals drivers in fungal speciation.</title>
        <authorList>
            <consortium name="DOE Joint Genome Institute"/>
            <person name="Vesth T.C."/>
            <person name="Nybo J."/>
            <person name="Theobald S."/>
            <person name="Brandl J."/>
            <person name="Frisvad J.C."/>
            <person name="Nielsen K.F."/>
            <person name="Lyhne E.K."/>
            <person name="Kogle M.E."/>
            <person name="Kuo A."/>
            <person name="Riley R."/>
            <person name="Clum A."/>
            <person name="Nolan M."/>
            <person name="Lipzen A."/>
            <person name="Salamov A."/>
            <person name="Henrissat B."/>
            <person name="Wiebenga A."/>
            <person name="De vries R.P."/>
            <person name="Grigoriev I.V."/>
            <person name="Mortensen U.H."/>
            <person name="Andersen M.R."/>
            <person name="Baker S.E."/>
        </authorList>
    </citation>
    <scope>NUCLEOTIDE SEQUENCE [LARGE SCALE GENOMIC DNA]</scope>
    <source>
        <strain evidence="3 4">CBS 707.79</strain>
    </source>
</reference>
<feature type="compositionally biased region" description="Acidic residues" evidence="1">
    <location>
        <begin position="422"/>
        <end position="434"/>
    </location>
</feature>
<feature type="domain" description="F-box" evidence="2">
    <location>
        <begin position="21"/>
        <end position="53"/>
    </location>
</feature>
<evidence type="ECO:0000259" key="2">
    <source>
        <dbReference type="Pfam" id="PF00646"/>
    </source>
</evidence>
<accession>A0A319CY95</accession>
<keyword evidence="4" id="KW-1185">Reference proteome</keyword>
<dbReference type="Proteomes" id="UP000247810">
    <property type="component" value="Unassembled WGS sequence"/>
</dbReference>
<evidence type="ECO:0000313" key="3">
    <source>
        <dbReference type="EMBL" id="PYH89551.1"/>
    </source>
</evidence>
<dbReference type="OrthoDB" id="4191831at2759"/>
<gene>
    <name evidence="3" type="ORF">BO71DRAFT_413264</name>
</gene>
<dbReference type="InterPro" id="IPR036047">
    <property type="entry name" value="F-box-like_dom_sf"/>
</dbReference>
<evidence type="ECO:0000313" key="4">
    <source>
        <dbReference type="Proteomes" id="UP000247810"/>
    </source>
</evidence>
<proteinExistence type="predicted"/>
<evidence type="ECO:0000256" key="1">
    <source>
        <dbReference type="SAM" id="MobiDB-lite"/>
    </source>
</evidence>
<dbReference type="VEuPathDB" id="FungiDB:BO71DRAFT_413264"/>
<dbReference type="EMBL" id="KZ826024">
    <property type="protein sequence ID" value="PYH89551.1"/>
    <property type="molecule type" value="Genomic_DNA"/>
</dbReference>
<dbReference type="InterPro" id="IPR001810">
    <property type="entry name" value="F-box_dom"/>
</dbReference>
<sequence length="523" mass="60597">MATTTDEGIRLPNADDVETWLPPELWLNVFDLLAPQDLSTVSRLSNKFHILSRCHLHRRIYIDGGKATTMRVLRCMVLLLRTREMLHYVQELHIVGHGRISNWDPFGLRDQIESLPYWGQSLETVNGILTELQIPDLKDWKSAIRIGSPFAWVAALLPLLPNLKLLRLDYMSVHHGGWPGLMLTHLTSGNVASRTFETKFDRLRLIDYGSNVPSGLALSSWGMDHVRDSIKRQFAGLFRPPRVEHLGLWLRYTDGIFDRPKDGCELNFRSLKSMVLAATDAEELIYDILKQTTGLQTLHLGLAYRDPAKPPFQEQDGIEWIRNGLLMHQKGLENLSLVLELDDVIIESSTWRKELDTSLQPFTHGFFRSFRSLKTLEVPIQVLVGRRNINSPDMNRLLPKSLRKLLLRYDVVEDRSLQVADGGDEEEEEEEDEERNDKPWNDDSIFHCTRRFLDSRRWQTPHLEIIAFRVFDVLPFFVDDATGDVVALSERYGILVEREIWWTTGMWTYWDLGHPLSRWLVEV</sequence>
<dbReference type="Pfam" id="PF00646">
    <property type="entry name" value="F-box"/>
    <property type="match status" value="1"/>
</dbReference>
<name>A0A319CY95_9EURO</name>
<dbReference type="SUPFAM" id="SSF81383">
    <property type="entry name" value="F-box domain"/>
    <property type="match status" value="1"/>
</dbReference>
<dbReference type="AlphaFoldDB" id="A0A319CY95"/>